<dbReference type="AlphaFoldDB" id="A0A8S1WKU9"/>
<comment type="caution">
    <text evidence="1">The sequence shown here is derived from an EMBL/GenBank/DDBJ whole genome shotgun (WGS) entry which is preliminary data.</text>
</comment>
<sequence length="190" mass="22456">MELISSDNGGFILVWLTQITAYEIVNIQFEVISCGFKAQFLIRIRIFYIEKWRLDSQTLEQEKLMDFRINNIEHSKESKKWMIIQRITVDCEGHRIYYINDYLFTFQPTLGQLMYVFEMNRINQCFGKTKDIVVNEGNECGGCFQCNIFNQNNCLQISIVIMSISQESQKMVISKLSNLFHLEHAIYMED</sequence>
<name>A0A8S1WKU9_PAROT</name>
<accession>A0A8S1WKU9</accession>
<keyword evidence="2" id="KW-1185">Reference proteome</keyword>
<evidence type="ECO:0000313" key="1">
    <source>
        <dbReference type="EMBL" id="CAD8190578.1"/>
    </source>
</evidence>
<dbReference type="Proteomes" id="UP000683925">
    <property type="component" value="Unassembled WGS sequence"/>
</dbReference>
<organism evidence="1 2">
    <name type="scientific">Paramecium octaurelia</name>
    <dbReference type="NCBI Taxonomy" id="43137"/>
    <lineage>
        <taxon>Eukaryota</taxon>
        <taxon>Sar</taxon>
        <taxon>Alveolata</taxon>
        <taxon>Ciliophora</taxon>
        <taxon>Intramacronucleata</taxon>
        <taxon>Oligohymenophorea</taxon>
        <taxon>Peniculida</taxon>
        <taxon>Parameciidae</taxon>
        <taxon>Paramecium</taxon>
    </lineage>
</organism>
<reference evidence="1" key="1">
    <citation type="submission" date="2021-01" db="EMBL/GenBank/DDBJ databases">
        <authorList>
            <consortium name="Genoscope - CEA"/>
            <person name="William W."/>
        </authorList>
    </citation>
    <scope>NUCLEOTIDE SEQUENCE</scope>
</reference>
<protein>
    <submittedName>
        <fullName evidence="1">Uncharacterized protein</fullName>
    </submittedName>
</protein>
<evidence type="ECO:0000313" key="2">
    <source>
        <dbReference type="Proteomes" id="UP000683925"/>
    </source>
</evidence>
<proteinExistence type="predicted"/>
<gene>
    <name evidence="1" type="ORF">POCTA_138.1.T0970234</name>
</gene>
<dbReference type="EMBL" id="CAJJDP010000096">
    <property type="protein sequence ID" value="CAD8190578.1"/>
    <property type="molecule type" value="Genomic_DNA"/>
</dbReference>